<dbReference type="GeneID" id="93646643"/>
<gene>
    <name evidence="2" type="ORF">NEDG_00293</name>
</gene>
<reference evidence="2 3" key="1">
    <citation type="submission" date="2016-02" db="EMBL/GenBank/DDBJ databases">
        <title>Discovery of a natural microsporidian pathogen with a broad tissue tropism in Caenorhabditis elegans.</title>
        <authorList>
            <person name="Luallen R.J."/>
            <person name="Reinke A.W."/>
            <person name="Tong L."/>
            <person name="Botts M.R."/>
            <person name="Felix M.-A."/>
            <person name="Troemel E.R."/>
        </authorList>
    </citation>
    <scope>NUCLEOTIDE SEQUENCE [LARGE SCALE GENOMIC DNA]</scope>
    <source>
        <strain evidence="2 3">JUm2807</strain>
    </source>
</reference>
<feature type="coiled-coil region" evidence="1">
    <location>
        <begin position="5"/>
        <end position="73"/>
    </location>
</feature>
<proteinExistence type="predicted"/>
<dbReference type="EMBL" id="LTDL01000014">
    <property type="protein sequence ID" value="OAG31818.1"/>
    <property type="molecule type" value="Genomic_DNA"/>
</dbReference>
<dbReference type="Proteomes" id="UP000185944">
    <property type="component" value="Unassembled WGS sequence"/>
</dbReference>
<evidence type="ECO:0008006" key="4">
    <source>
        <dbReference type="Google" id="ProtNLM"/>
    </source>
</evidence>
<comment type="caution">
    <text evidence="2">The sequence shown here is derived from an EMBL/GenBank/DDBJ whole genome shotgun (WGS) entry which is preliminary data.</text>
</comment>
<sequence length="77" mass="9183">MERDQQRKESAILRVKKEMQMYEEEIKSIKAEREHVPQGEDAIYIHRNINDRLSETEAALESLARILTRTEEELSRL</sequence>
<evidence type="ECO:0000313" key="2">
    <source>
        <dbReference type="EMBL" id="OAG31818.1"/>
    </source>
</evidence>
<name>A0A177EIW3_9MICR</name>
<accession>A0A177EIW3</accession>
<dbReference type="RefSeq" id="XP_067545419.1">
    <property type="nucleotide sequence ID" value="XM_067687711.1"/>
</dbReference>
<keyword evidence="3" id="KW-1185">Reference proteome</keyword>
<evidence type="ECO:0000256" key="1">
    <source>
        <dbReference type="SAM" id="Coils"/>
    </source>
</evidence>
<organism evidence="2 3">
    <name type="scientific">Nematocida displodere</name>
    <dbReference type="NCBI Taxonomy" id="1805483"/>
    <lineage>
        <taxon>Eukaryota</taxon>
        <taxon>Fungi</taxon>
        <taxon>Fungi incertae sedis</taxon>
        <taxon>Microsporidia</taxon>
        <taxon>Nematocida</taxon>
    </lineage>
</organism>
<dbReference type="VEuPathDB" id="MicrosporidiaDB:NEDG_00293"/>
<dbReference type="AlphaFoldDB" id="A0A177EIW3"/>
<protein>
    <recommendedName>
        <fullName evidence="4">Tubulin-specific chaperone A</fullName>
    </recommendedName>
</protein>
<evidence type="ECO:0000313" key="3">
    <source>
        <dbReference type="Proteomes" id="UP000185944"/>
    </source>
</evidence>
<keyword evidence="1" id="KW-0175">Coiled coil</keyword>